<keyword evidence="2" id="KW-1185">Reference proteome</keyword>
<evidence type="ECO:0000313" key="2">
    <source>
        <dbReference type="Proteomes" id="UP000501690"/>
    </source>
</evidence>
<accession>A0A4D6MUA5</accession>
<dbReference type="Proteomes" id="UP000501690">
    <property type="component" value="Linkage Group LG8"/>
</dbReference>
<gene>
    <name evidence="1" type="ORF">DEO72_LG8g1509</name>
</gene>
<protein>
    <submittedName>
        <fullName evidence="1">Uncharacterized protein</fullName>
    </submittedName>
</protein>
<sequence length="88" mass="9775">MVIDAALAVATFTVVFTDAASGFFKEKRPCLAREKKKQGKEATYVVWFSPATPPMDWLRRRRLSSVVGRAVAARTLWCAVRGRRAACA</sequence>
<evidence type="ECO:0000313" key="1">
    <source>
        <dbReference type="EMBL" id="QCE03485.1"/>
    </source>
</evidence>
<dbReference type="AlphaFoldDB" id="A0A4D6MUA5"/>
<reference evidence="1 2" key="1">
    <citation type="submission" date="2019-04" db="EMBL/GenBank/DDBJ databases">
        <title>An improved genome assembly and genetic linkage map for asparagus bean, Vigna unguiculata ssp. sesquipedialis.</title>
        <authorList>
            <person name="Xia Q."/>
            <person name="Zhang R."/>
            <person name="Dong Y."/>
        </authorList>
    </citation>
    <scope>NUCLEOTIDE SEQUENCE [LARGE SCALE GENOMIC DNA]</scope>
    <source>
        <tissue evidence="1">Leaf</tissue>
    </source>
</reference>
<organism evidence="1 2">
    <name type="scientific">Vigna unguiculata</name>
    <name type="common">Cowpea</name>
    <dbReference type="NCBI Taxonomy" id="3917"/>
    <lineage>
        <taxon>Eukaryota</taxon>
        <taxon>Viridiplantae</taxon>
        <taxon>Streptophyta</taxon>
        <taxon>Embryophyta</taxon>
        <taxon>Tracheophyta</taxon>
        <taxon>Spermatophyta</taxon>
        <taxon>Magnoliopsida</taxon>
        <taxon>eudicotyledons</taxon>
        <taxon>Gunneridae</taxon>
        <taxon>Pentapetalae</taxon>
        <taxon>rosids</taxon>
        <taxon>fabids</taxon>
        <taxon>Fabales</taxon>
        <taxon>Fabaceae</taxon>
        <taxon>Papilionoideae</taxon>
        <taxon>50 kb inversion clade</taxon>
        <taxon>NPAAA clade</taxon>
        <taxon>indigoferoid/millettioid clade</taxon>
        <taxon>Phaseoleae</taxon>
        <taxon>Vigna</taxon>
    </lineage>
</organism>
<proteinExistence type="predicted"/>
<name>A0A4D6MUA5_VIGUN</name>
<dbReference type="EMBL" id="CP039352">
    <property type="protein sequence ID" value="QCE03485.1"/>
    <property type="molecule type" value="Genomic_DNA"/>
</dbReference>